<dbReference type="InterPro" id="IPR011344">
    <property type="entry name" value="ssDNA-bd"/>
</dbReference>
<dbReference type="PROSITE" id="PS50935">
    <property type="entry name" value="SSB"/>
    <property type="match status" value="1"/>
</dbReference>
<dbReference type="GO" id="GO:0006260">
    <property type="term" value="P:DNA replication"/>
    <property type="evidence" value="ECO:0007669"/>
    <property type="project" value="InterPro"/>
</dbReference>
<evidence type="ECO:0000313" key="6">
    <source>
        <dbReference type="Proteomes" id="UP000263014"/>
    </source>
</evidence>
<dbReference type="Proteomes" id="UP000263014">
    <property type="component" value="Unassembled WGS sequence"/>
</dbReference>
<evidence type="ECO:0000256" key="3">
    <source>
        <dbReference type="SAM" id="MobiDB-lite"/>
    </source>
</evidence>
<reference evidence="4" key="2">
    <citation type="submission" date="2022-01" db="EMBL/GenBank/DDBJ databases">
        <title>Novel bile acid biosynthetic pathways are enriched in the microbiome of centenarians.</title>
        <authorList>
            <person name="Sato Y."/>
            <person name="Atarashi K."/>
            <person name="Plichta R.D."/>
            <person name="Arai Y."/>
            <person name="Sasajima S."/>
            <person name="Kearney M.S."/>
            <person name="Suda W."/>
            <person name="Takeshita K."/>
            <person name="Sasaki T."/>
            <person name="Okamoto S."/>
            <person name="Skelly N.A."/>
            <person name="Okamura Y."/>
            <person name="Vlamakis H."/>
            <person name="Li Y."/>
            <person name="Tanoue T."/>
            <person name="Takei H."/>
            <person name="Nittono H."/>
            <person name="Narushima S."/>
            <person name="Irie J."/>
            <person name="Itoh H."/>
            <person name="Moriya K."/>
            <person name="Sugiura Y."/>
            <person name="Suematsu M."/>
            <person name="Moritoki N."/>
            <person name="Shibata S."/>
            <person name="Littman R.D."/>
            <person name="Fischbach A.M."/>
            <person name="Uwamino Y."/>
            <person name="Inoue T."/>
            <person name="Honda A."/>
            <person name="Hattori M."/>
            <person name="Murai T."/>
            <person name="Xavier J.R."/>
            <person name="Hirose N."/>
            <person name="Honda K."/>
        </authorList>
    </citation>
    <scope>NUCLEOTIDE SEQUENCE</scope>
    <source>
        <strain evidence="4">CE91-St55</strain>
    </source>
</reference>
<sequence>MNILTPISTFGRVTADLELKTSQNGNNTPYVSFSLAVDKGFGDKEHAIFLQCVLYDEKAERMVKAGVKKGSLIYIVGNLDITEYTRADQSKDHSPKVTLYDWCYAPTSKAKPADNNNESESQDGFLDVPAEAGENGLPFN</sequence>
<proteinExistence type="predicted"/>
<protein>
    <recommendedName>
        <fullName evidence="2">Single-stranded DNA-binding protein</fullName>
    </recommendedName>
</protein>
<reference evidence="5 6" key="1">
    <citation type="submission" date="2018-08" db="EMBL/GenBank/DDBJ databases">
        <title>A genome reference for cultivated species of the human gut microbiota.</title>
        <authorList>
            <person name="Zou Y."/>
            <person name="Xue W."/>
            <person name="Luo G."/>
        </authorList>
    </citation>
    <scope>NUCLEOTIDE SEQUENCE [LARGE SCALE GENOMIC DNA]</scope>
    <source>
        <strain evidence="5 6">TM09-12</strain>
    </source>
</reference>
<dbReference type="InterPro" id="IPR012340">
    <property type="entry name" value="NA-bd_OB-fold"/>
</dbReference>
<evidence type="ECO:0000256" key="1">
    <source>
        <dbReference type="ARBA" id="ARBA00023125"/>
    </source>
</evidence>
<organism evidence="5 6">
    <name type="scientific">Hungatella hathewayi</name>
    <dbReference type="NCBI Taxonomy" id="154046"/>
    <lineage>
        <taxon>Bacteria</taxon>
        <taxon>Bacillati</taxon>
        <taxon>Bacillota</taxon>
        <taxon>Clostridia</taxon>
        <taxon>Lachnospirales</taxon>
        <taxon>Lachnospiraceae</taxon>
        <taxon>Hungatella</taxon>
    </lineage>
</organism>
<dbReference type="Gene3D" id="2.40.50.140">
    <property type="entry name" value="Nucleic acid-binding proteins"/>
    <property type="match status" value="1"/>
</dbReference>
<name>A0A374NWF3_9FIRM</name>
<dbReference type="PIRSF" id="PIRSF002070">
    <property type="entry name" value="SSB"/>
    <property type="match status" value="1"/>
</dbReference>
<evidence type="ECO:0000313" key="4">
    <source>
        <dbReference type="EMBL" id="GKG98532.1"/>
    </source>
</evidence>
<keyword evidence="1 2" id="KW-0238">DNA-binding</keyword>
<dbReference type="Pfam" id="PF00436">
    <property type="entry name" value="SSB"/>
    <property type="match status" value="1"/>
</dbReference>
<feature type="region of interest" description="Disordered" evidence="3">
    <location>
        <begin position="109"/>
        <end position="140"/>
    </location>
</feature>
<comment type="caution">
    <text evidence="5">The sequence shown here is derived from an EMBL/GenBank/DDBJ whole genome shotgun (WGS) entry which is preliminary data.</text>
</comment>
<evidence type="ECO:0000256" key="2">
    <source>
        <dbReference type="PIRNR" id="PIRNR002070"/>
    </source>
</evidence>
<dbReference type="InterPro" id="IPR000424">
    <property type="entry name" value="Primosome_PriB/ssb"/>
</dbReference>
<dbReference type="AlphaFoldDB" id="A0A374NWF3"/>
<evidence type="ECO:0000313" key="5">
    <source>
        <dbReference type="EMBL" id="RGI95244.1"/>
    </source>
</evidence>
<dbReference type="RefSeq" id="WP_118033372.1">
    <property type="nucleotide sequence ID" value="NZ_BQNJ01000001.1"/>
</dbReference>
<accession>A0A374NWF3</accession>
<gene>
    <name evidence="4" type="ORF">CE91St55_05140</name>
    <name evidence="5" type="ORF">DXD79_32510</name>
</gene>
<dbReference type="EMBL" id="BQNJ01000001">
    <property type="protein sequence ID" value="GKG98532.1"/>
    <property type="molecule type" value="Genomic_DNA"/>
</dbReference>
<dbReference type="EMBL" id="QSON01000033">
    <property type="protein sequence ID" value="RGI95244.1"/>
    <property type="molecule type" value="Genomic_DNA"/>
</dbReference>
<dbReference type="Proteomes" id="UP001055091">
    <property type="component" value="Unassembled WGS sequence"/>
</dbReference>
<dbReference type="GO" id="GO:0003697">
    <property type="term" value="F:single-stranded DNA binding"/>
    <property type="evidence" value="ECO:0007669"/>
    <property type="project" value="InterPro"/>
</dbReference>
<dbReference type="SUPFAM" id="SSF50249">
    <property type="entry name" value="Nucleic acid-binding proteins"/>
    <property type="match status" value="1"/>
</dbReference>